<evidence type="ECO:0000313" key="2">
    <source>
        <dbReference type="EMBL" id="URW76857.1"/>
    </source>
</evidence>
<keyword evidence="3" id="KW-1185">Reference proteome</keyword>
<organism evidence="2 3">
    <name type="scientific">Sphingomonas donggukensis</name>
    <dbReference type="NCBI Taxonomy" id="2949093"/>
    <lineage>
        <taxon>Bacteria</taxon>
        <taxon>Pseudomonadati</taxon>
        <taxon>Pseudomonadota</taxon>
        <taxon>Alphaproteobacteria</taxon>
        <taxon>Sphingomonadales</taxon>
        <taxon>Sphingomonadaceae</taxon>
        <taxon>Sphingomonas</taxon>
    </lineage>
</organism>
<gene>
    <name evidence="2" type="ORF">M9980_06590</name>
</gene>
<reference evidence="2" key="1">
    <citation type="submission" date="2022-05" db="EMBL/GenBank/DDBJ databases">
        <title>Sphingomonas sp. strain RMG20 Genome sequencing and assembly.</title>
        <authorList>
            <person name="Kim I."/>
        </authorList>
    </citation>
    <scope>NUCLEOTIDE SEQUENCE</scope>
    <source>
        <strain evidence="2">RMG20</strain>
    </source>
</reference>
<dbReference type="RefSeq" id="WP_250754605.1">
    <property type="nucleotide sequence ID" value="NZ_CP098401.1"/>
</dbReference>
<dbReference type="Proteomes" id="UP001055580">
    <property type="component" value="Chromosome"/>
</dbReference>
<evidence type="ECO:0000256" key="1">
    <source>
        <dbReference type="SAM" id="SignalP"/>
    </source>
</evidence>
<name>A0ABY4TZ70_9SPHN</name>
<sequence length="316" mass="33996">MTMRRALIPLAPVALAPALLANAPLPDPVAATAASGEIQSIPPALKSMLDAAMTSGSEAEVATIAKYAAGAAPDSAADIQKLANDWKAARRAAADRTLREAGFLDLMRGRIEVGGFMTSGNTDTTGLTAIVDLTREGFRWRHKLKLLGEYQESAGVVSREHYLAAYEPNFKVDDRLYIYGAAQYESDRFLGYMDRYSASAGAGYTAWRTPDLKLDVELGPSFRRTDFTEQADTSELGARGSLDFNWRVSPGITVTQAASAYIQNINSTVTGRTAVQAKLFGPLSAQLSYAVSYESRPAVGRVNTDTTSRASLVYAF</sequence>
<protein>
    <submittedName>
        <fullName evidence="2">DUF481 domain-containing protein</fullName>
    </submittedName>
</protein>
<feature type="chain" id="PRO_5047193884" evidence="1">
    <location>
        <begin position="22"/>
        <end position="316"/>
    </location>
</feature>
<dbReference type="SUPFAM" id="SSF56935">
    <property type="entry name" value="Porins"/>
    <property type="match status" value="1"/>
</dbReference>
<proteinExistence type="predicted"/>
<dbReference type="Pfam" id="PF04338">
    <property type="entry name" value="DUF481"/>
    <property type="match status" value="1"/>
</dbReference>
<evidence type="ECO:0000313" key="3">
    <source>
        <dbReference type="Proteomes" id="UP001055580"/>
    </source>
</evidence>
<dbReference type="InterPro" id="IPR007433">
    <property type="entry name" value="DUF481"/>
</dbReference>
<keyword evidence="1" id="KW-0732">Signal</keyword>
<accession>A0ABY4TZ70</accession>
<dbReference type="EMBL" id="CP098401">
    <property type="protein sequence ID" value="URW76857.1"/>
    <property type="molecule type" value="Genomic_DNA"/>
</dbReference>
<feature type="signal peptide" evidence="1">
    <location>
        <begin position="1"/>
        <end position="21"/>
    </location>
</feature>